<name>A0AAW5LDV7_9PAST</name>
<keyword evidence="2" id="KW-1185">Reference proteome</keyword>
<comment type="caution">
    <text evidence="1">The sequence shown here is derived from an EMBL/GenBank/DDBJ whole genome shotgun (WGS) entry which is preliminary data.</text>
</comment>
<gene>
    <name evidence="1" type="ORF">MUU45_002314</name>
</gene>
<dbReference type="Proteomes" id="UP001206350">
    <property type="component" value="Unassembled WGS sequence"/>
</dbReference>
<evidence type="ECO:0000313" key="2">
    <source>
        <dbReference type="Proteomes" id="UP001206350"/>
    </source>
</evidence>
<dbReference type="AlphaFoldDB" id="A0AAW5LDV7"/>
<sequence length="214" mass="24985">MSGITSTGDVNNDGIEDSIECSNNTVNENYQCIIYISGEKKNILQVKNNNECSYFSMSFTKKNELRVECGSRGLYNGYYYKYDDSEKNWLLSRYEYIAESGNSDGIEDDFTVDSNILMSLKRSLFQDISEKGNRMISIGYIKKKTYIYDNKYFKTKMYLVKGDKVLILSTKKDPVTNKKWYKIYFKGKKDIIAWIDANHIEYLSLSTKFLEFNE</sequence>
<proteinExistence type="predicted"/>
<dbReference type="RefSeq" id="WP_123809041.1">
    <property type="nucleotide sequence ID" value="NZ_JALJCU010000029.1"/>
</dbReference>
<organism evidence="1 2">
    <name type="scientific">Rodentibacter pneumotropicus</name>
    <dbReference type="NCBI Taxonomy" id="758"/>
    <lineage>
        <taxon>Bacteria</taxon>
        <taxon>Pseudomonadati</taxon>
        <taxon>Pseudomonadota</taxon>
        <taxon>Gammaproteobacteria</taxon>
        <taxon>Pasteurellales</taxon>
        <taxon>Pasteurellaceae</taxon>
        <taxon>Rodentibacter</taxon>
    </lineage>
</organism>
<reference evidence="1 2" key="1">
    <citation type="journal article" date="2022" name="Microbiol. Spectr.">
        <title>Microbiota of the Pregnant Mouse: Characterization of the Bacterial Communities in the Oral Cavity, Lung, Intestine, and Vagina through Culture and DNA Sequencing.</title>
        <authorList>
            <person name="Greenberg J.M."/>
            <person name="Romero R."/>
            <person name="Winters A.D."/>
            <person name="Galaz J."/>
            <person name="Garcia-Flores V."/>
            <person name="Arenas-Hernandez M."/>
            <person name="Panzer J."/>
            <person name="Shaffer Z."/>
            <person name="Kracht D.J."/>
            <person name="Gomez-Lopez N."/>
            <person name="Theis K.R."/>
        </authorList>
    </citation>
    <scope>NUCLEOTIDE SEQUENCE [LARGE SCALE GENOMIC DNA]</scope>
    <source>
        <strain evidence="1 2">MAC-C1-H1</strain>
    </source>
</reference>
<evidence type="ECO:0000313" key="1">
    <source>
        <dbReference type="EMBL" id="MCQ9122248.1"/>
    </source>
</evidence>
<dbReference type="EMBL" id="JALJCU010000029">
    <property type="protein sequence ID" value="MCQ9122248.1"/>
    <property type="molecule type" value="Genomic_DNA"/>
</dbReference>
<accession>A0AAW5LDV7</accession>
<protein>
    <submittedName>
        <fullName evidence="1">Uncharacterized protein</fullName>
    </submittedName>
</protein>